<name>A0AAC9F778_9ALTE</name>
<gene>
    <name evidence="10" type="primary">mnmC</name>
    <name evidence="13" type="ORF">AV942_12520</name>
</gene>
<dbReference type="Proteomes" id="UP000061468">
    <property type="component" value="Chromosome"/>
</dbReference>
<evidence type="ECO:0000256" key="4">
    <source>
        <dbReference type="ARBA" id="ARBA00022679"/>
    </source>
</evidence>
<feature type="region of interest" description="FAD-dependent cmnm(5)s(2)U34 oxidoreductase" evidence="10">
    <location>
        <begin position="276"/>
        <end position="741"/>
    </location>
</feature>
<dbReference type="GO" id="GO:0032259">
    <property type="term" value="P:methylation"/>
    <property type="evidence" value="ECO:0007669"/>
    <property type="project" value="UniProtKB-KW"/>
</dbReference>
<dbReference type="GO" id="GO:0004808">
    <property type="term" value="F:tRNA (5-methylaminomethyl-2-thiouridylate)(34)-methyltransferase activity"/>
    <property type="evidence" value="ECO:0007669"/>
    <property type="project" value="UniProtKB-EC"/>
</dbReference>
<evidence type="ECO:0000256" key="6">
    <source>
        <dbReference type="ARBA" id="ARBA00022694"/>
    </source>
</evidence>
<keyword evidence="3 10" id="KW-0285">Flavoprotein</keyword>
<comment type="cofactor">
    <cofactor evidence="10">
        <name>FAD</name>
        <dbReference type="ChEBI" id="CHEBI:57692"/>
    </cofactor>
</comment>
<dbReference type="Gene3D" id="3.30.9.10">
    <property type="entry name" value="D-Amino Acid Oxidase, subunit A, domain 2"/>
    <property type="match status" value="1"/>
</dbReference>
<keyword evidence="2 10" id="KW-0489">Methyltransferase</keyword>
<dbReference type="Gene3D" id="3.40.50.150">
    <property type="entry name" value="Vaccinia Virus protein VP39"/>
    <property type="match status" value="1"/>
</dbReference>
<dbReference type="GO" id="GO:0005737">
    <property type="term" value="C:cytoplasm"/>
    <property type="evidence" value="ECO:0007669"/>
    <property type="project" value="UniProtKB-SubCell"/>
</dbReference>
<feature type="domain" description="FAD dependent oxidoreductase" evidence="11">
    <location>
        <begin position="272"/>
        <end position="438"/>
    </location>
</feature>
<dbReference type="InterPro" id="IPR023032">
    <property type="entry name" value="tRNA_MAMT_biosynth_bifunc_MnmC"/>
</dbReference>
<evidence type="ECO:0000256" key="9">
    <source>
        <dbReference type="ARBA" id="ARBA00023268"/>
    </source>
</evidence>
<dbReference type="PANTHER" id="PTHR13847:SF283">
    <property type="entry name" value="TRNA 5-METHYLAMINOMETHYL-2-THIOURIDINE BIOSYNTHESIS BIFUNCTIONAL PROTEIN MNMC"/>
    <property type="match status" value="1"/>
</dbReference>
<dbReference type="NCBIfam" id="NF033855">
    <property type="entry name" value="tRNA_MNMC2"/>
    <property type="match status" value="1"/>
</dbReference>
<dbReference type="InterPro" id="IPR008471">
    <property type="entry name" value="MnmC-like_methylTransf"/>
</dbReference>
<accession>A0AAC9F778</accession>
<comment type="catalytic activity">
    <reaction evidence="10">
        <text>5-aminomethyl-2-thiouridine(34) in tRNA + S-adenosyl-L-methionine = 5-methylaminomethyl-2-thiouridine(34) in tRNA + S-adenosyl-L-homocysteine + H(+)</text>
        <dbReference type="Rhea" id="RHEA:19569"/>
        <dbReference type="Rhea" id="RHEA-COMP:10195"/>
        <dbReference type="Rhea" id="RHEA-COMP:10197"/>
        <dbReference type="ChEBI" id="CHEBI:15378"/>
        <dbReference type="ChEBI" id="CHEBI:57856"/>
        <dbReference type="ChEBI" id="CHEBI:59789"/>
        <dbReference type="ChEBI" id="CHEBI:74454"/>
        <dbReference type="ChEBI" id="CHEBI:74455"/>
        <dbReference type="EC" id="2.1.1.61"/>
    </reaction>
</comment>
<evidence type="ECO:0000256" key="3">
    <source>
        <dbReference type="ARBA" id="ARBA00022630"/>
    </source>
</evidence>
<keyword evidence="1 10" id="KW-0963">Cytoplasm</keyword>
<feature type="region of interest" description="tRNA (mnm(5)s(2)U34)-methyltransferase" evidence="10">
    <location>
        <begin position="1"/>
        <end position="242"/>
    </location>
</feature>
<dbReference type="GO" id="GO:0050660">
    <property type="term" value="F:flavin adenine dinucleotide binding"/>
    <property type="evidence" value="ECO:0007669"/>
    <property type="project" value="UniProtKB-UniRule"/>
</dbReference>
<evidence type="ECO:0000256" key="8">
    <source>
        <dbReference type="ARBA" id="ARBA00023002"/>
    </source>
</evidence>
<dbReference type="HAMAP" id="MF_01102">
    <property type="entry name" value="MnmC"/>
    <property type="match status" value="1"/>
</dbReference>
<comment type="similarity">
    <text evidence="10">In the N-terminal section; belongs to the methyltransferase superfamily. tRNA (mnm(5)s(2)U34)-methyltransferase family.</text>
</comment>
<evidence type="ECO:0000313" key="13">
    <source>
        <dbReference type="EMBL" id="AMJ79060.1"/>
    </source>
</evidence>
<evidence type="ECO:0000256" key="1">
    <source>
        <dbReference type="ARBA" id="ARBA00022490"/>
    </source>
</evidence>
<protein>
    <recommendedName>
        <fullName evidence="10">tRNA 5-methylaminomethyl-2-thiouridine biosynthesis bifunctional protein MnmC</fullName>
        <shortName evidence="10">tRNA mnm(5)s(2)U biosynthesis bifunctional protein</shortName>
    </recommendedName>
    <domain>
        <recommendedName>
            <fullName evidence="10">tRNA (mnm(5)s(2)U34)-methyltransferase</fullName>
            <ecNumber evidence="10">2.1.1.61</ecNumber>
        </recommendedName>
    </domain>
    <domain>
        <recommendedName>
            <fullName evidence="10">FAD-dependent cmnm(5)s(2)U34 oxidoreductase</fullName>
            <ecNumber evidence="10">1.5.-.-</ecNumber>
        </recommendedName>
    </domain>
</protein>
<sequence>MKSKHAQVHFNESGTPVADHFDDVYFSNDSGIDETQHVFVAGNDLLERWQQWRNPTFVIAETGFGTGLNFLVAMRAFNEFKATNPNHPLKHLYFITTEKFPLPQQDMQRALEAFPALKAEAEALAELYPMGLEGCHRLYFERHSTTLDLWIGDVHELLPQWHAPIEGLIDAWFLDGFAPSKNPDMWTDALFSQMARLSKTGTTFGTFTAAGIVKRGLAGVGFDIKKRKGFGRKRDMLTGVFNTANDSVQHKLRLPNGPYYRYVNSAVTEASKVAVVGSGLAAATACLALVKRGINTTLYFDGDTLASGASGNPQGGFYPQLHSEASIASRIQAHSFLYARQAYDHIIKHVKNNGLADVAHDFCGVIQLSFNDKVAERQNKLATADVWPEALIKPVDSKEVSDIANLALPYSGLYIGLGGWLSPPQLVNAMIEEALQSGKLTLKLNHTYVSHKVIEGTPHNQEGGALPGVLDADDVEIASGEAVNGAVRQQVQIRFNVSEPEKCGGNETACATANAGLPQEKPALSGNEKNVIADHLILALGAGAINSEDFNSLSLRPVRGQVEAIPTQPPIDGLNTVLCHKGYMTPALEGRHALGSTYVKNDLTTEVRNEETETNLATHEQALANTSIVQALQHDGKARAATRLGSPDHQPVVGALHNFDVIKSQFAMLSVGKPLTSAPLLPNSVVSTLTCLGSRGLTTAPLMAEVLVSSLCKEPLPLSNDLLNAVNTSRFMTREMIRSQS</sequence>
<comment type="subcellular location">
    <subcellularLocation>
        <location evidence="10">Cytoplasm</location>
    </subcellularLocation>
</comment>
<dbReference type="InterPro" id="IPR036188">
    <property type="entry name" value="FAD/NAD-bd_sf"/>
</dbReference>
<evidence type="ECO:0000259" key="11">
    <source>
        <dbReference type="Pfam" id="PF01266"/>
    </source>
</evidence>
<dbReference type="EMBL" id="CP013928">
    <property type="protein sequence ID" value="AMJ79060.1"/>
    <property type="molecule type" value="Genomic_DNA"/>
</dbReference>
<evidence type="ECO:0000313" key="14">
    <source>
        <dbReference type="Proteomes" id="UP000061468"/>
    </source>
</evidence>
<keyword evidence="7 10" id="KW-0274">FAD</keyword>
<comment type="similarity">
    <text evidence="10">In the C-terminal section; belongs to the DAO family.</text>
</comment>
<dbReference type="Gene3D" id="3.50.50.60">
    <property type="entry name" value="FAD/NAD(P)-binding domain"/>
    <property type="match status" value="2"/>
</dbReference>
<keyword evidence="4 10" id="KW-0808">Transferase</keyword>
<evidence type="ECO:0000256" key="10">
    <source>
        <dbReference type="HAMAP-Rule" id="MF_01102"/>
    </source>
</evidence>
<dbReference type="InterPro" id="IPR029063">
    <property type="entry name" value="SAM-dependent_MTases_sf"/>
</dbReference>
<dbReference type="Pfam" id="PF01266">
    <property type="entry name" value="DAO"/>
    <property type="match status" value="2"/>
</dbReference>
<dbReference type="GO" id="GO:0002098">
    <property type="term" value="P:tRNA wobble uridine modification"/>
    <property type="evidence" value="ECO:0007669"/>
    <property type="project" value="TreeGrafter"/>
</dbReference>
<evidence type="ECO:0000259" key="12">
    <source>
        <dbReference type="Pfam" id="PF05430"/>
    </source>
</evidence>
<organism evidence="13 14">
    <name type="scientific">Alteromonas mediterranea</name>
    <dbReference type="NCBI Taxonomy" id="314275"/>
    <lineage>
        <taxon>Bacteria</taxon>
        <taxon>Pseudomonadati</taxon>
        <taxon>Pseudomonadota</taxon>
        <taxon>Gammaproteobacteria</taxon>
        <taxon>Alteromonadales</taxon>
        <taxon>Alteromonadaceae</taxon>
        <taxon>Alteromonas/Salinimonas group</taxon>
        <taxon>Alteromonas</taxon>
    </lineage>
</organism>
<dbReference type="OMA" id="NFLCAWQ"/>
<dbReference type="SUPFAM" id="SSF51905">
    <property type="entry name" value="FAD/NAD(P)-binding domain"/>
    <property type="match status" value="1"/>
</dbReference>
<dbReference type="EC" id="2.1.1.61" evidence="10"/>
<comment type="function">
    <text evidence="10">Catalyzes the last two steps in the biosynthesis of 5-methylaminomethyl-2-thiouridine (mnm(5)s(2)U) at the wobble position (U34) in tRNA. Catalyzes the FAD-dependent demodification of cmnm(5)s(2)U34 to nm(5)s(2)U34, followed by the transfer of a methyl group from S-adenosyl-L-methionine to nm(5)s(2)U34, to form mnm(5)s(2)U34.</text>
</comment>
<dbReference type="EC" id="1.5.-.-" evidence="10"/>
<keyword evidence="5 10" id="KW-0949">S-adenosyl-L-methionine</keyword>
<dbReference type="Pfam" id="PF05430">
    <property type="entry name" value="Methyltransf_30"/>
    <property type="match status" value="1"/>
</dbReference>
<dbReference type="InterPro" id="IPR047785">
    <property type="entry name" value="tRNA_MNMC2"/>
</dbReference>
<dbReference type="InterPro" id="IPR006076">
    <property type="entry name" value="FAD-dep_OxRdtase"/>
</dbReference>
<feature type="domain" description="MnmC-like methyltransferase" evidence="12">
    <location>
        <begin position="117"/>
        <end position="240"/>
    </location>
</feature>
<dbReference type="AlphaFoldDB" id="A0AAC9F778"/>
<keyword evidence="6 10" id="KW-0819">tRNA processing</keyword>
<evidence type="ECO:0000256" key="7">
    <source>
        <dbReference type="ARBA" id="ARBA00022827"/>
    </source>
</evidence>
<reference evidence="13 14" key="1">
    <citation type="submission" date="2015-12" db="EMBL/GenBank/DDBJ databases">
        <title>Intraspecies pangenome expansion in the marine bacterium Alteromonas.</title>
        <authorList>
            <person name="Lopez-Perez M."/>
            <person name="Rodriguez-Valera F."/>
        </authorList>
    </citation>
    <scope>NUCLEOTIDE SEQUENCE [LARGE SCALE GENOMIC DNA]</scope>
    <source>
        <strain evidence="13 14">UM8</strain>
    </source>
</reference>
<keyword evidence="9 10" id="KW-0511">Multifunctional enzyme</keyword>
<dbReference type="PANTHER" id="PTHR13847">
    <property type="entry name" value="SARCOSINE DEHYDROGENASE-RELATED"/>
    <property type="match status" value="1"/>
</dbReference>
<feature type="domain" description="FAD dependent oxidoreductase" evidence="11">
    <location>
        <begin position="486"/>
        <end position="708"/>
    </location>
</feature>
<keyword evidence="8 10" id="KW-0560">Oxidoreductase</keyword>
<evidence type="ECO:0000256" key="2">
    <source>
        <dbReference type="ARBA" id="ARBA00022603"/>
    </source>
</evidence>
<evidence type="ECO:0000256" key="5">
    <source>
        <dbReference type="ARBA" id="ARBA00022691"/>
    </source>
</evidence>
<proteinExistence type="inferred from homology"/>
<dbReference type="GO" id="GO:0016645">
    <property type="term" value="F:oxidoreductase activity, acting on the CH-NH group of donors"/>
    <property type="evidence" value="ECO:0007669"/>
    <property type="project" value="InterPro"/>
</dbReference>
<dbReference type="RefSeq" id="WP_012518848.1">
    <property type="nucleotide sequence ID" value="NZ_CAKMLI010000022.1"/>
</dbReference>